<keyword evidence="6" id="KW-1185">Reference proteome</keyword>
<dbReference type="SMART" id="SM00657">
    <property type="entry name" value="RPOL4c"/>
    <property type="match status" value="1"/>
</dbReference>
<dbReference type="EMBL" id="JAKKPZ010000002">
    <property type="protein sequence ID" value="KAI1725756.1"/>
    <property type="molecule type" value="Genomic_DNA"/>
</dbReference>
<comment type="subcellular location">
    <subcellularLocation>
        <location evidence="1">Nucleus</location>
    </subcellularLocation>
</comment>
<evidence type="ECO:0000256" key="1">
    <source>
        <dbReference type="ARBA" id="ARBA00004123"/>
    </source>
</evidence>
<evidence type="ECO:0000256" key="2">
    <source>
        <dbReference type="ARBA" id="ARBA00023242"/>
    </source>
</evidence>
<dbReference type="AlphaFoldDB" id="A0AAD4NG52"/>
<reference evidence="5" key="1">
    <citation type="submission" date="2022-01" db="EMBL/GenBank/DDBJ databases">
        <title>Genome Sequence Resource for Two Populations of Ditylenchus destructor, the Migratory Endoparasitic Phytonematode.</title>
        <authorList>
            <person name="Zhang H."/>
            <person name="Lin R."/>
            <person name="Xie B."/>
        </authorList>
    </citation>
    <scope>NUCLEOTIDE SEQUENCE</scope>
    <source>
        <strain evidence="5">BazhouSP</strain>
    </source>
</reference>
<dbReference type="Proteomes" id="UP001201812">
    <property type="component" value="Unassembled WGS sequence"/>
</dbReference>
<gene>
    <name evidence="5" type="ORF">DdX_02433</name>
</gene>
<organism evidence="5 6">
    <name type="scientific">Ditylenchus destructor</name>
    <dbReference type="NCBI Taxonomy" id="166010"/>
    <lineage>
        <taxon>Eukaryota</taxon>
        <taxon>Metazoa</taxon>
        <taxon>Ecdysozoa</taxon>
        <taxon>Nematoda</taxon>
        <taxon>Chromadorea</taxon>
        <taxon>Rhabditida</taxon>
        <taxon>Tylenchina</taxon>
        <taxon>Tylenchomorpha</taxon>
        <taxon>Sphaerularioidea</taxon>
        <taxon>Anguinidae</taxon>
        <taxon>Anguininae</taxon>
        <taxon>Ditylenchus</taxon>
    </lineage>
</organism>
<keyword evidence="2" id="KW-0539">Nucleus</keyword>
<evidence type="ECO:0000259" key="4">
    <source>
        <dbReference type="SMART" id="SM00657"/>
    </source>
</evidence>
<evidence type="ECO:0000313" key="5">
    <source>
        <dbReference type="EMBL" id="KAI1725756.1"/>
    </source>
</evidence>
<proteinExistence type="inferred from homology"/>
<evidence type="ECO:0000256" key="3">
    <source>
        <dbReference type="ARBA" id="ARBA00025724"/>
    </source>
</evidence>
<dbReference type="GO" id="GO:0006352">
    <property type="term" value="P:DNA-templated transcription initiation"/>
    <property type="evidence" value="ECO:0007669"/>
    <property type="project" value="InterPro"/>
</dbReference>
<protein>
    <submittedName>
        <fullName evidence="5">RNA polymerase rpb4 domain-containing protein</fullName>
    </submittedName>
</protein>
<dbReference type="GO" id="GO:0030880">
    <property type="term" value="C:RNA polymerase complex"/>
    <property type="evidence" value="ECO:0007669"/>
    <property type="project" value="InterPro"/>
</dbReference>
<comment type="similarity">
    <text evidence="3">Belongs to the eukaryotic RPB4 RNA polymerase subunit family.</text>
</comment>
<name>A0AAD4NG52_9BILA</name>
<dbReference type="InterPro" id="IPR045222">
    <property type="entry name" value="Rpb4-like"/>
</dbReference>
<evidence type="ECO:0000313" key="6">
    <source>
        <dbReference type="Proteomes" id="UP001201812"/>
    </source>
</evidence>
<dbReference type="Pfam" id="PF03874">
    <property type="entry name" value="RNA_pol_Rpb4"/>
    <property type="match status" value="1"/>
</dbReference>
<dbReference type="InterPro" id="IPR006590">
    <property type="entry name" value="RNA_pol_Rpb4/RPC9_core"/>
</dbReference>
<sequence>MSFYRVLMASPDLVEEVIEEDASQLKFPKELEGPNCNMLSVSEVYLLMEHRYKIKQQDEIDDMNDIFAKSLNYVRRIAKFRNLATIRSVRGSLVNYDFHCFEATQLANLCPETAEEAKSLIPSLEDKCTDEEMEALLKELQTKKNFQ</sequence>
<feature type="domain" description="RNA polymerase Rpb4/RPC9 core" evidence="4">
    <location>
        <begin position="31"/>
        <end position="147"/>
    </location>
</feature>
<comment type="caution">
    <text evidence="5">The sequence shown here is derived from an EMBL/GenBank/DDBJ whole genome shotgun (WGS) entry which is preliminary data.</text>
</comment>
<dbReference type="InterPro" id="IPR005574">
    <property type="entry name" value="Rpb4/RPC9"/>
</dbReference>
<dbReference type="SUPFAM" id="SSF47819">
    <property type="entry name" value="HRDC-like"/>
    <property type="match status" value="1"/>
</dbReference>
<dbReference type="InterPro" id="IPR010997">
    <property type="entry name" value="HRDC-like_sf"/>
</dbReference>
<dbReference type="GO" id="GO:0000166">
    <property type="term" value="F:nucleotide binding"/>
    <property type="evidence" value="ECO:0007669"/>
    <property type="project" value="InterPro"/>
</dbReference>
<dbReference type="PANTHER" id="PTHR21297">
    <property type="entry name" value="DNA-DIRECTED RNA POLYMERASE II"/>
    <property type="match status" value="1"/>
</dbReference>
<accession>A0AAD4NG52</accession>
<dbReference type="InterPro" id="IPR038324">
    <property type="entry name" value="Rpb4/RPC9_sf"/>
</dbReference>
<dbReference type="GO" id="GO:0005634">
    <property type="term" value="C:nucleus"/>
    <property type="evidence" value="ECO:0007669"/>
    <property type="project" value="UniProtKB-SubCell"/>
</dbReference>
<dbReference type="Gene3D" id="1.20.1250.40">
    <property type="match status" value="1"/>
</dbReference>